<protein>
    <recommendedName>
        <fullName evidence="3">CdiI immunity protein domain-containing protein</fullName>
    </recommendedName>
</protein>
<reference evidence="1 2" key="2">
    <citation type="journal article" date="2023" name="Plant Pathol.">
        <title>Dismantling and reorganizing Pseudomonas marginalis sensu#lato.</title>
        <authorList>
            <person name="Sawada H."/>
            <person name="Fujikawa T."/>
            <person name="Satou M."/>
        </authorList>
    </citation>
    <scope>NUCLEOTIDE SEQUENCE [LARGE SCALE GENOMIC DNA]</scope>
    <source>
        <strain evidence="1 2">MAFF 311096</strain>
    </source>
</reference>
<gene>
    <name evidence="1" type="ORF">LRQ20_02200</name>
</gene>
<evidence type="ECO:0000313" key="2">
    <source>
        <dbReference type="Proteomes" id="UP001154922"/>
    </source>
</evidence>
<comment type="caution">
    <text evidence="1">The sequence shown here is derived from an EMBL/GenBank/DDBJ whole genome shotgun (WGS) entry which is preliminary data.</text>
</comment>
<dbReference type="RefSeq" id="WP_231807600.1">
    <property type="nucleotide sequence ID" value="NZ_JAJOZG010000052.1"/>
</dbReference>
<dbReference type="EMBL" id="JAJOZI010000007">
    <property type="protein sequence ID" value="MCD7037166.1"/>
    <property type="molecule type" value="Genomic_DNA"/>
</dbReference>
<accession>A0ABS8QNE5</accession>
<keyword evidence="2" id="KW-1185">Reference proteome</keyword>
<evidence type="ECO:0000313" key="1">
    <source>
        <dbReference type="EMBL" id="MCD7037166.1"/>
    </source>
</evidence>
<proteinExistence type="predicted"/>
<sequence>MSTENLSPELAYLAMYEFFVDLYQRTKSDELGSLLDGMSYLSDGETADPAVWKDWMLCVTKVLAGQANPQLKLK</sequence>
<evidence type="ECO:0008006" key="3">
    <source>
        <dbReference type="Google" id="ProtNLM"/>
    </source>
</evidence>
<organism evidence="1 2">
    <name type="scientific">Pseudomonas petroselini</name>
    <dbReference type="NCBI Taxonomy" id="2899822"/>
    <lineage>
        <taxon>Bacteria</taxon>
        <taxon>Pseudomonadati</taxon>
        <taxon>Pseudomonadota</taxon>
        <taxon>Gammaproteobacteria</taxon>
        <taxon>Pseudomonadales</taxon>
        <taxon>Pseudomonadaceae</taxon>
        <taxon>Pseudomonas</taxon>
    </lineage>
</organism>
<reference evidence="1 2" key="1">
    <citation type="journal article" date="2022" name="Int. J. Syst. Evol. Microbiol.">
        <title>Pseudomonas petroselini sp. nov., a pathogen causing bacterial rot of parsley in Japan.</title>
        <authorList>
            <person name="Sawada H."/>
            <person name="Fujikawa T."/>
            <person name="Osada S."/>
            <person name="Satou M."/>
        </authorList>
    </citation>
    <scope>NUCLEOTIDE SEQUENCE [LARGE SCALE GENOMIC DNA]</scope>
    <source>
        <strain evidence="1 2">MAFF 311096</strain>
    </source>
</reference>
<dbReference type="Proteomes" id="UP001154922">
    <property type="component" value="Unassembled WGS sequence"/>
</dbReference>
<name>A0ABS8QNE5_9PSED</name>